<name>N9VAY9_9BACT</name>
<keyword evidence="6" id="KW-0564">Palmitate</keyword>
<evidence type="ECO:0000256" key="2">
    <source>
        <dbReference type="ARBA" id="ARBA00022475"/>
    </source>
</evidence>
<feature type="compositionally biased region" description="Polar residues" evidence="8">
    <location>
        <begin position="50"/>
        <end position="71"/>
    </location>
</feature>
<dbReference type="AlphaFoldDB" id="N9VAY9"/>
<dbReference type="RefSeq" id="WP_004425393.1">
    <property type="nucleotide sequence ID" value="NZ_AORI01000012.1"/>
</dbReference>
<dbReference type="PROSITE" id="PS51257">
    <property type="entry name" value="PROKAR_LIPOPROTEIN"/>
    <property type="match status" value="1"/>
</dbReference>
<keyword evidence="11" id="KW-1185">Reference proteome</keyword>
<evidence type="ECO:0000256" key="6">
    <source>
        <dbReference type="ARBA" id="ARBA00023139"/>
    </source>
</evidence>
<evidence type="ECO:0000256" key="1">
    <source>
        <dbReference type="ARBA" id="ARBA00004193"/>
    </source>
</evidence>
<dbReference type="InterPro" id="IPR049890">
    <property type="entry name" value="VlpA-F-like_signal"/>
</dbReference>
<keyword evidence="5" id="KW-0472">Membrane</keyword>
<evidence type="ECO:0000256" key="8">
    <source>
        <dbReference type="SAM" id="MobiDB-lite"/>
    </source>
</evidence>
<feature type="region of interest" description="Disordered" evidence="8">
    <location>
        <begin position="26"/>
        <end position="116"/>
    </location>
</feature>
<feature type="chain" id="PRO_5004154308" evidence="9">
    <location>
        <begin position="23"/>
        <end position="203"/>
    </location>
</feature>
<organism evidence="10 11">
    <name type="scientific">Metamycoplasma auris 15026</name>
    <dbReference type="NCBI Taxonomy" id="1188233"/>
    <lineage>
        <taxon>Bacteria</taxon>
        <taxon>Bacillati</taxon>
        <taxon>Mycoplasmatota</taxon>
        <taxon>Mycoplasmoidales</taxon>
        <taxon>Metamycoplasmataceae</taxon>
        <taxon>Metamycoplasma</taxon>
    </lineage>
</organism>
<sequence>MHKKIKILTSLSLSLVSLPLIAASCKKRISEPENNLKDKNNETRNESLESKPNTTPMTNDSDTSGMQADQPSENAEEGKKEAEKPEEKSSESGAGGAGGTYSMPTLSEPILTETEKQQYRDEVQDVLKVRNLVRGIKDKLNKSKTLKEILEEIAEYATKDGIQGLQLQDPSKGESKLEENKDGKGNYKIPLKLGKTYFEVEFK</sequence>
<dbReference type="NCBIfam" id="NF033817">
    <property type="entry name" value="Mplas_variab_LP"/>
    <property type="match status" value="1"/>
</dbReference>
<evidence type="ECO:0000313" key="11">
    <source>
        <dbReference type="Proteomes" id="UP000013131"/>
    </source>
</evidence>
<comment type="subcellular location">
    <subcellularLocation>
        <location evidence="1">Cell membrane</location>
        <topology evidence="1">Lipid-anchor</topology>
    </subcellularLocation>
</comment>
<keyword evidence="4" id="KW-0677">Repeat</keyword>
<dbReference type="GO" id="GO:0005886">
    <property type="term" value="C:plasma membrane"/>
    <property type="evidence" value="ECO:0007669"/>
    <property type="project" value="UniProtKB-SubCell"/>
</dbReference>
<keyword evidence="7" id="KW-0449">Lipoprotein</keyword>
<feature type="signal peptide" evidence="9">
    <location>
        <begin position="1"/>
        <end position="22"/>
    </location>
</feature>
<evidence type="ECO:0000313" key="10">
    <source>
        <dbReference type="EMBL" id="ENY68571.1"/>
    </source>
</evidence>
<dbReference type="EMBL" id="AORI01000012">
    <property type="protein sequence ID" value="ENY68571.1"/>
    <property type="molecule type" value="Genomic_DNA"/>
</dbReference>
<dbReference type="Proteomes" id="UP000013131">
    <property type="component" value="Unassembled WGS sequence"/>
</dbReference>
<feature type="compositionally biased region" description="Basic and acidic residues" evidence="8">
    <location>
        <begin position="76"/>
        <end position="90"/>
    </location>
</feature>
<gene>
    <name evidence="10" type="ORF">MAU_6540</name>
</gene>
<feature type="compositionally biased region" description="Basic and acidic residues" evidence="8">
    <location>
        <begin position="171"/>
        <end position="185"/>
    </location>
</feature>
<keyword evidence="2" id="KW-1003">Cell membrane</keyword>
<protein>
    <submittedName>
        <fullName evidence="10">Uncharacterized protein</fullName>
    </submittedName>
</protein>
<proteinExistence type="predicted"/>
<evidence type="ECO:0000256" key="9">
    <source>
        <dbReference type="SAM" id="SignalP"/>
    </source>
</evidence>
<dbReference type="PATRIC" id="fig|1188233.3.peg.631"/>
<accession>N9VAY9</accession>
<comment type="caution">
    <text evidence="10">The sequence shown here is derived from an EMBL/GenBank/DDBJ whole genome shotgun (WGS) entry which is preliminary data.</text>
</comment>
<evidence type="ECO:0000256" key="3">
    <source>
        <dbReference type="ARBA" id="ARBA00022729"/>
    </source>
</evidence>
<reference evidence="10 11" key="1">
    <citation type="journal article" date="2013" name="Genome Announc.">
        <title>Draft Genome Sequences of Mycoplasma auris and Mycoplasma yeatsii, Two Species of the Ear Canal of Caprinae.</title>
        <authorList>
            <person name="Dordet-Frisoni E."/>
            <person name="Baranowski E."/>
            <person name="Barre A."/>
            <person name="Blanchard A."/>
            <person name="Breton M."/>
            <person name="Couture C."/>
            <person name="Dupuy V."/>
            <person name="Gaurivaud P."/>
            <person name="Jacob D."/>
            <person name="Lemaitre C."/>
            <person name="Manso-Silvan L."/>
            <person name="Nikolski M."/>
            <person name="Nouvel L.X."/>
            <person name="Poumarat F."/>
            <person name="Sirand-Pugnet P."/>
            <person name="Thebault P."/>
            <person name="Theil S."/>
            <person name="Thiaucourt F."/>
            <person name="Citti C."/>
            <person name="Tardy F."/>
        </authorList>
    </citation>
    <scope>NUCLEOTIDE SEQUENCE [LARGE SCALE GENOMIC DNA]</scope>
    <source>
        <strain evidence="10 11">15026</strain>
    </source>
</reference>
<evidence type="ECO:0000256" key="5">
    <source>
        <dbReference type="ARBA" id="ARBA00023136"/>
    </source>
</evidence>
<evidence type="ECO:0000256" key="7">
    <source>
        <dbReference type="ARBA" id="ARBA00023288"/>
    </source>
</evidence>
<keyword evidence="3 9" id="KW-0732">Signal</keyword>
<feature type="compositionally biased region" description="Basic and acidic residues" evidence="8">
    <location>
        <begin position="28"/>
        <end position="49"/>
    </location>
</feature>
<evidence type="ECO:0000256" key="4">
    <source>
        <dbReference type="ARBA" id="ARBA00022737"/>
    </source>
</evidence>
<feature type="region of interest" description="Disordered" evidence="8">
    <location>
        <begin position="165"/>
        <end position="185"/>
    </location>
</feature>